<dbReference type="AlphaFoldDB" id="A0AAV4R9Y8"/>
<evidence type="ECO:0000313" key="1">
    <source>
        <dbReference type="EMBL" id="GIY17864.1"/>
    </source>
</evidence>
<comment type="caution">
    <text evidence="1">The sequence shown here is derived from an EMBL/GenBank/DDBJ whole genome shotgun (WGS) entry which is preliminary data.</text>
</comment>
<dbReference type="EMBL" id="BPLR01007557">
    <property type="protein sequence ID" value="GIY17864.1"/>
    <property type="molecule type" value="Genomic_DNA"/>
</dbReference>
<dbReference type="Proteomes" id="UP001054945">
    <property type="component" value="Unassembled WGS sequence"/>
</dbReference>
<gene>
    <name evidence="1" type="ORF">CEXT_480911</name>
</gene>
<evidence type="ECO:0000313" key="2">
    <source>
        <dbReference type="Proteomes" id="UP001054945"/>
    </source>
</evidence>
<proteinExistence type="predicted"/>
<organism evidence="1 2">
    <name type="scientific">Caerostris extrusa</name>
    <name type="common">Bark spider</name>
    <name type="synonym">Caerostris bankana</name>
    <dbReference type="NCBI Taxonomy" id="172846"/>
    <lineage>
        <taxon>Eukaryota</taxon>
        <taxon>Metazoa</taxon>
        <taxon>Ecdysozoa</taxon>
        <taxon>Arthropoda</taxon>
        <taxon>Chelicerata</taxon>
        <taxon>Arachnida</taxon>
        <taxon>Araneae</taxon>
        <taxon>Araneomorphae</taxon>
        <taxon>Entelegynae</taxon>
        <taxon>Araneoidea</taxon>
        <taxon>Araneidae</taxon>
        <taxon>Caerostris</taxon>
    </lineage>
</organism>
<protein>
    <submittedName>
        <fullName evidence="1">Uncharacterized protein</fullName>
    </submittedName>
</protein>
<sequence>MVNGIAVSRPFLTQSAMRIDVCLSWCKDLARLKVLVETNFGGIAWEDVSSGCLRNMETDSLLMLSVDSLRVPPVKRPSPHKQPFCSTSILQEQPLPFTSLGVGCNRNSVTTPGFVQNAPGGSEVRLMVNGIAVSLSSLTHSYVNRCGTVFILV</sequence>
<keyword evidence="2" id="KW-1185">Reference proteome</keyword>
<reference evidence="1 2" key="1">
    <citation type="submission" date="2021-06" db="EMBL/GenBank/DDBJ databases">
        <title>Caerostris extrusa draft genome.</title>
        <authorList>
            <person name="Kono N."/>
            <person name="Arakawa K."/>
        </authorList>
    </citation>
    <scope>NUCLEOTIDE SEQUENCE [LARGE SCALE GENOMIC DNA]</scope>
</reference>
<name>A0AAV4R9Y8_CAEEX</name>
<accession>A0AAV4R9Y8</accession>